<dbReference type="SMART" id="SM00823">
    <property type="entry name" value="PKS_PP"/>
    <property type="match status" value="1"/>
</dbReference>
<dbReference type="Proteomes" id="UP000196655">
    <property type="component" value="Unassembled WGS sequence"/>
</dbReference>
<evidence type="ECO:0000256" key="1">
    <source>
        <dbReference type="ARBA" id="ARBA00022450"/>
    </source>
</evidence>
<dbReference type="EMBL" id="NHON01000012">
    <property type="protein sequence ID" value="OWJ67520.1"/>
    <property type="molecule type" value="Genomic_DNA"/>
</dbReference>
<feature type="domain" description="Carrier" evidence="3">
    <location>
        <begin position="6"/>
        <end position="83"/>
    </location>
</feature>
<comment type="caution">
    <text evidence="4">The sequence shown here is derived from an EMBL/GenBank/DDBJ whole genome shotgun (WGS) entry which is preliminary data.</text>
</comment>
<evidence type="ECO:0000259" key="3">
    <source>
        <dbReference type="PROSITE" id="PS50075"/>
    </source>
</evidence>
<organism evidence="4 5">
    <name type="scientific">Inquilinus limosus</name>
    <dbReference type="NCBI Taxonomy" id="171674"/>
    <lineage>
        <taxon>Bacteria</taxon>
        <taxon>Pseudomonadati</taxon>
        <taxon>Pseudomonadota</taxon>
        <taxon>Alphaproteobacteria</taxon>
        <taxon>Rhodospirillales</taxon>
        <taxon>Rhodospirillaceae</taxon>
        <taxon>Inquilinus</taxon>
    </lineage>
</organism>
<dbReference type="InterPro" id="IPR020806">
    <property type="entry name" value="PKS_PP-bd"/>
</dbReference>
<keyword evidence="5" id="KW-1185">Reference proteome</keyword>
<reference evidence="5" key="1">
    <citation type="submission" date="2017-05" db="EMBL/GenBank/DDBJ databases">
        <authorList>
            <person name="Macchi M."/>
            <person name="Festa S."/>
            <person name="Coppotelli B.M."/>
            <person name="Morelli I.S."/>
        </authorList>
    </citation>
    <scope>NUCLEOTIDE SEQUENCE [LARGE SCALE GENOMIC DNA]</scope>
    <source>
        <strain evidence="5">I</strain>
    </source>
</reference>
<gene>
    <name evidence="4" type="ORF">BWR60_08935</name>
</gene>
<keyword evidence="2" id="KW-0597">Phosphoprotein</keyword>
<accession>A0A211ZQJ2</accession>
<evidence type="ECO:0000313" key="5">
    <source>
        <dbReference type="Proteomes" id="UP000196655"/>
    </source>
</evidence>
<dbReference type="InterPro" id="IPR036736">
    <property type="entry name" value="ACP-like_sf"/>
</dbReference>
<dbReference type="AlphaFoldDB" id="A0A211ZQJ2"/>
<evidence type="ECO:0000313" key="4">
    <source>
        <dbReference type="EMBL" id="OWJ67520.1"/>
    </source>
</evidence>
<dbReference type="Gene3D" id="1.10.1200.10">
    <property type="entry name" value="ACP-like"/>
    <property type="match status" value="1"/>
</dbReference>
<dbReference type="SUPFAM" id="SSF47336">
    <property type="entry name" value="ACP-like"/>
    <property type="match status" value="1"/>
</dbReference>
<sequence length="83" mass="8468">MSMSTPTKEQIQATAGGLLANLLGVEAKDIDPHASLFGGGFNSILAVQLAAQLTETLGFDVRPDVVLRSDSLDGLSAALAAQA</sequence>
<dbReference type="InterPro" id="IPR009081">
    <property type="entry name" value="PP-bd_ACP"/>
</dbReference>
<protein>
    <recommendedName>
        <fullName evidence="3">Carrier domain-containing protein</fullName>
    </recommendedName>
</protein>
<evidence type="ECO:0000256" key="2">
    <source>
        <dbReference type="ARBA" id="ARBA00022553"/>
    </source>
</evidence>
<dbReference type="Pfam" id="PF00550">
    <property type="entry name" value="PP-binding"/>
    <property type="match status" value="1"/>
</dbReference>
<dbReference type="GO" id="GO:0031177">
    <property type="term" value="F:phosphopantetheine binding"/>
    <property type="evidence" value="ECO:0007669"/>
    <property type="project" value="InterPro"/>
</dbReference>
<dbReference type="PROSITE" id="PS50075">
    <property type="entry name" value="CARRIER"/>
    <property type="match status" value="1"/>
</dbReference>
<proteinExistence type="predicted"/>
<keyword evidence="1" id="KW-0596">Phosphopantetheine</keyword>
<name>A0A211ZQJ2_9PROT</name>